<keyword evidence="4" id="KW-1185">Reference proteome</keyword>
<reference evidence="3" key="1">
    <citation type="submission" date="2020-04" db="EMBL/GenBank/DDBJ databases">
        <title>Genome Assembly and Annotation of Botryosphaeria dothidea sdau 11-99, a Latent Pathogen of Apple Fruit Ring Rot in China.</title>
        <authorList>
            <person name="Yu C."/>
            <person name="Diao Y."/>
            <person name="Lu Q."/>
            <person name="Zhao J."/>
            <person name="Cui S."/>
            <person name="Peng C."/>
            <person name="He B."/>
            <person name="Liu H."/>
        </authorList>
    </citation>
    <scope>NUCLEOTIDE SEQUENCE [LARGE SCALE GENOMIC DNA]</scope>
    <source>
        <strain evidence="3">Sdau11-99</strain>
    </source>
</reference>
<dbReference type="EMBL" id="WWBZ02000011">
    <property type="protein sequence ID" value="KAF4311071.1"/>
    <property type="molecule type" value="Genomic_DNA"/>
</dbReference>
<feature type="transmembrane region" description="Helical" evidence="2">
    <location>
        <begin position="38"/>
        <end position="57"/>
    </location>
</feature>
<comment type="caution">
    <text evidence="3">The sequence shown here is derived from an EMBL/GenBank/DDBJ whole genome shotgun (WGS) entry which is preliminary data.</text>
</comment>
<evidence type="ECO:0000313" key="3">
    <source>
        <dbReference type="EMBL" id="KAF4311071.1"/>
    </source>
</evidence>
<feature type="transmembrane region" description="Helical" evidence="2">
    <location>
        <begin position="331"/>
        <end position="353"/>
    </location>
</feature>
<name>A0A8H4J1H5_9PEZI</name>
<proteinExistence type="predicted"/>
<organism evidence="3 4">
    <name type="scientific">Botryosphaeria dothidea</name>
    <dbReference type="NCBI Taxonomy" id="55169"/>
    <lineage>
        <taxon>Eukaryota</taxon>
        <taxon>Fungi</taxon>
        <taxon>Dikarya</taxon>
        <taxon>Ascomycota</taxon>
        <taxon>Pezizomycotina</taxon>
        <taxon>Dothideomycetes</taxon>
        <taxon>Dothideomycetes incertae sedis</taxon>
        <taxon>Botryosphaeriales</taxon>
        <taxon>Botryosphaeriaceae</taxon>
        <taxon>Botryosphaeria</taxon>
    </lineage>
</organism>
<accession>A0A8H4J1H5</accession>
<evidence type="ECO:0000256" key="2">
    <source>
        <dbReference type="SAM" id="Phobius"/>
    </source>
</evidence>
<dbReference type="AlphaFoldDB" id="A0A8H4J1H5"/>
<sequence length="540" mass="59891">MEPIPLRTIDEEEWPSEEEEPEPPNSFIDFLYAQTQGLGASLIVLSILSAPIIVGVLPNLSAVSFRTCMDGNFRVSDISSPWDPRTIFAISLGFGSFEFTVAKGIDVAFDLIVGRGGQLLLGLIAYPVFTDMLLYSMETRSATYAYFSAIAFDTVSVSTMSQISKDLCRQPKGNRSLRTVLIPIGLLLASVYILAFPTLASAATGYITSQDPVVPLIDDEGTTASWPGEFRPCAYVIEDADRLPGLNSSQCILYDNENSLFNQTSDYYIALHNGTWTQNSGSRFGETKLDAPALTIHQHAGYSLGDSYYPKDYLEQHGYCRPNDNKYKWGFSYLLLFIMIVLTYIWAGILTAMHVEIRRKGAQGDQHIGLDVENGIIVMPDHEGDHVPSSSDMPESPKRNFEMDFGGKPILDEDFEAEELENMSPVFIPVLCTMDTTLGEIEALKGLVLAESTSEGETAYWRLGVRELNEYTAAEFFCELGNQEIAAADSFSFGGARLKLEDIVPDDWAGKELDFVPKDFACHEVIIILEIDPEVIREIH</sequence>
<protein>
    <submittedName>
        <fullName evidence="3">Uncharacterized protein</fullName>
    </submittedName>
</protein>
<feature type="transmembrane region" description="Helical" evidence="2">
    <location>
        <begin position="143"/>
        <end position="160"/>
    </location>
</feature>
<dbReference type="OrthoDB" id="3903561at2759"/>
<keyword evidence="2" id="KW-0472">Membrane</keyword>
<feature type="transmembrane region" description="Helical" evidence="2">
    <location>
        <begin position="180"/>
        <end position="207"/>
    </location>
</feature>
<evidence type="ECO:0000313" key="4">
    <source>
        <dbReference type="Proteomes" id="UP000572817"/>
    </source>
</evidence>
<feature type="region of interest" description="Disordered" evidence="1">
    <location>
        <begin position="1"/>
        <end position="23"/>
    </location>
</feature>
<keyword evidence="2" id="KW-1133">Transmembrane helix</keyword>
<evidence type="ECO:0000256" key="1">
    <source>
        <dbReference type="SAM" id="MobiDB-lite"/>
    </source>
</evidence>
<dbReference type="Proteomes" id="UP000572817">
    <property type="component" value="Unassembled WGS sequence"/>
</dbReference>
<gene>
    <name evidence="3" type="ORF">GTA08_BOTSDO13194</name>
</gene>
<keyword evidence="2" id="KW-0812">Transmembrane</keyword>
<feature type="compositionally biased region" description="Acidic residues" evidence="1">
    <location>
        <begin position="10"/>
        <end position="22"/>
    </location>
</feature>